<keyword evidence="3" id="KW-1185">Reference proteome</keyword>
<gene>
    <name evidence="2" type="ORF">N307_12091</name>
</gene>
<dbReference type="EMBL" id="KL214988">
    <property type="protein sequence ID" value="KFV62776.1"/>
    <property type="molecule type" value="Genomic_DNA"/>
</dbReference>
<feature type="region of interest" description="Disordered" evidence="1">
    <location>
        <begin position="89"/>
        <end position="157"/>
    </location>
</feature>
<feature type="compositionally biased region" description="Polar residues" evidence="1">
    <location>
        <begin position="143"/>
        <end position="157"/>
    </location>
</feature>
<dbReference type="GO" id="GO:0003677">
    <property type="term" value="F:DNA binding"/>
    <property type="evidence" value="ECO:0007669"/>
    <property type="project" value="InterPro"/>
</dbReference>
<feature type="compositionally biased region" description="Basic and acidic residues" evidence="1">
    <location>
        <begin position="93"/>
        <end position="110"/>
    </location>
</feature>
<dbReference type="AlphaFoldDB" id="A0A093I7Q7"/>
<feature type="non-terminal residue" evidence="2">
    <location>
        <position position="157"/>
    </location>
</feature>
<dbReference type="GO" id="GO:0007129">
    <property type="term" value="P:homologous chromosome pairing at meiosis"/>
    <property type="evidence" value="ECO:0007669"/>
    <property type="project" value="TreeGrafter"/>
</dbReference>
<dbReference type="GO" id="GO:0070197">
    <property type="term" value="P:meiotic attachment of telomere to nuclear envelope"/>
    <property type="evidence" value="ECO:0007669"/>
    <property type="project" value="TreeGrafter"/>
</dbReference>
<evidence type="ECO:0000256" key="1">
    <source>
        <dbReference type="SAM" id="MobiDB-lite"/>
    </source>
</evidence>
<dbReference type="STRING" id="118200.A0A093I7Q7"/>
<dbReference type="Pfam" id="PF15077">
    <property type="entry name" value="MAJIN"/>
    <property type="match status" value="1"/>
</dbReference>
<dbReference type="PANTHER" id="PTHR35824">
    <property type="entry name" value="MEMBRANE-ANCHORED JUNCTION PROTEIN MAJIN"/>
    <property type="match status" value="1"/>
</dbReference>
<name>A0A093I7Q7_DRYPU</name>
<dbReference type="InterPro" id="IPR027816">
    <property type="entry name" value="MAJIN"/>
</dbReference>
<dbReference type="GO" id="GO:0005637">
    <property type="term" value="C:nuclear inner membrane"/>
    <property type="evidence" value="ECO:0007669"/>
    <property type="project" value="TreeGrafter"/>
</dbReference>
<reference evidence="2 3" key="1">
    <citation type="submission" date="2014-04" db="EMBL/GenBank/DDBJ databases">
        <title>Genome evolution of avian class.</title>
        <authorList>
            <person name="Zhang G."/>
            <person name="Li C."/>
        </authorList>
    </citation>
    <scope>NUCLEOTIDE SEQUENCE [LARGE SCALE GENOMIC DNA]</scope>
    <source>
        <strain evidence="2">BGI_N307</strain>
    </source>
</reference>
<organism evidence="2 3">
    <name type="scientific">Dryobates pubescens</name>
    <name type="common">Downy woodpecker</name>
    <name type="synonym">Picoides pubescens</name>
    <dbReference type="NCBI Taxonomy" id="118200"/>
    <lineage>
        <taxon>Eukaryota</taxon>
        <taxon>Metazoa</taxon>
        <taxon>Chordata</taxon>
        <taxon>Craniata</taxon>
        <taxon>Vertebrata</taxon>
        <taxon>Euteleostomi</taxon>
        <taxon>Archelosauria</taxon>
        <taxon>Archosauria</taxon>
        <taxon>Dinosauria</taxon>
        <taxon>Saurischia</taxon>
        <taxon>Theropoda</taxon>
        <taxon>Coelurosauria</taxon>
        <taxon>Aves</taxon>
        <taxon>Neognathae</taxon>
        <taxon>Neoaves</taxon>
        <taxon>Telluraves</taxon>
        <taxon>Coraciimorphae</taxon>
        <taxon>Piciformes</taxon>
        <taxon>Picidae</taxon>
        <taxon>Dryobates</taxon>
    </lineage>
</organism>
<sequence length="157" mass="16908">MRFRHENVQLVPYPYTCTMYLELNSQHKLSAGTGGAQGSEELVKRRKELLGSPAVGVVVKRRRVEGGAEASCPQLGLERAGAECLHHRSRAKHGLEVNASREEPDLKPRSPAEGCSQGRCWGPAGSDLDQSPGAGQAEGAGQLPQQRNQVVTKGNLE</sequence>
<evidence type="ECO:0000313" key="2">
    <source>
        <dbReference type="EMBL" id="KFV62776.1"/>
    </source>
</evidence>
<protein>
    <submittedName>
        <fullName evidence="2">Uncharacterized protein</fullName>
    </submittedName>
</protein>
<dbReference type="PANTHER" id="PTHR35824:SF1">
    <property type="entry name" value="MEMBRANE-ANCHORED JUNCTION PROTEIN"/>
    <property type="match status" value="1"/>
</dbReference>
<proteinExistence type="predicted"/>
<dbReference type="Proteomes" id="UP000053875">
    <property type="component" value="Unassembled WGS sequence"/>
</dbReference>
<accession>A0A093I7Q7</accession>
<evidence type="ECO:0000313" key="3">
    <source>
        <dbReference type="Proteomes" id="UP000053875"/>
    </source>
</evidence>